<dbReference type="SUPFAM" id="SSF46689">
    <property type="entry name" value="Homeodomain-like"/>
    <property type="match status" value="1"/>
</dbReference>
<evidence type="ECO:0000259" key="4">
    <source>
        <dbReference type="PROSITE" id="PS50071"/>
    </source>
</evidence>
<comment type="subcellular location">
    <subcellularLocation>
        <location evidence="1 2 3">Nucleus</location>
    </subcellularLocation>
</comment>
<protein>
    <recommendedName>
        <fullName evidence="4">Homeobox domain-containing protein</fullName>
    </recommendedName>
</protein>
<dbReference type="EMBL" id="OIVN01002739">
    <property type="protein sequence ID" value="SPD06049.1"/>
    <property type="molecule type" value="Genomic_DNA"/>
</dbReference>
<dbReference type="InterPro" id="IPR044977">
    <property type="entry name" value="RLT1-3"/>
</dbReference>
<dbReference type="GO" id="GO:0005634">
    <property type="term" value="C:nucleus"/>
    <property type="evidence" value="ECO:0007669"/>
    <property type="project" value="UniProtKB-SubCell"/>
</dbReference>
<dbReference type="GO" id="GO:0006357">
    <property type="term" value="P:regulation of transcription by RNA polymerase II"/>
    <property type="evidence" value="ECO:0007669"/>
    <property type="project" value="InterPro"/>
</dbReference>
<gene>
    <name evidence="5" type="ORF">FSB_LOCUS33931</name>
</gene>
<dbReference type="Pfam" id="PF00046">
    <property type="entry name" value="Homeodomain"/>
    <property type="match status" value="1"/>
</dbReference>
<evidence type="ECO:0000256" key="2">
    <source>
        <dbReference type="PROSITE-ProRule" id="PRU00108"/>
    </source>
</evidence>
<sequence length="256" mass="28702">MKLKRKTPSQLQSLQQLYSENKYPTKELMEDHAATLGLTYKQLRGWFIEKRRRDKRDNGTILTPQTKIAKRKIKPILLLQNFFTPDYILKKVFRKDGPPLGVQFDSLPSPSIFSPKGSCYDALVIFPTLAIDFATPQALSGSVTAWRATNPDGGGLLVSILLTGKCCSNILLLVICQVEPNEDEHLKQPDKIKCELASEGPISREYLNQVAMLVDDEELELQELQAGPNPLRCSDHFAANSIHGCSLCKVGLRNFM</sequence>
<dbReference type="SMART" id="SM00389">
    <property type="entry name" value="HOX"/>
    <property type="match status" value="1"/>
</dbReference>
<dbReference type="InterPro" id="IPR009057">
    <property type="entry name" value="Homeodomain-like_sf"/>
</dbReference>
<dbReference type="GO" id="GO:0003677">
    <property type="term" value="F:DNA binding"/>
    <property type="evidence" value="ECO:0007669"/>
    <property type="project" value="UniProtKB-UniRule"/>
</dbReference>
<evidence type="ECO:0000256" key="3">
    <source>
        <dbReference type="RuleBase" id="RU000682"/>
    </source>
</evidence>
<keyword evidence="2 3" id="KW-0238">DNA-binding</keyword>
<accession>A0A2N9H323</accession>
<proteinExistence type="predicted"/>
<organism evidence="5">
    <name type="scientific">Fagus sylvatica</name>
    <name type="common">Beechnut</name>
    <dbReference type="NCBI Taxonomy" id="28930"/>
    <lineage>
        <taxon>Eukaryota</taxon>
        <taxon>Viridiplantae</taxon>
        <taxon>Streptophyta</taxon>
        <taxon>Embryophyta</taxon>
        <taxon>Tracheophyta</taxon>
        <taxon>Spermatophyta</taxon>
        <taxon>Magnoliopsida</taxon>
        <taxon>eudicotyledons</taxon>
        <taxon>Gunneridae</taxon>
        <taxon>Pentapetalae</taxon>
        <taxon>rosids</taxon>
        <taxon>fabids</taxon>
        <taxon>Fagales</taxon>
        <taxon>Fagaceae</taxon>
        <taxon>Fagus</taxon>
    </lineage>
</organism>
<dbReference type="InterPro" id="IPR001356">
    <property type="entry name" value="HD"/>
</dbReference>
<dbReference type="AlphaFoldDB" id="A0A2N9H323"/>
<feature type="domain" description="Homeobox" evidence="4">
    <location>
        <begin position="1"/>
        <end position="57"/>
    </location>
</feature>
<dbReference type="CDD" id="cd00086">
    <property type="entry name" value="homeodomain"/>
    <property type="match status" value="1"/>
</dbReference>
<dbReference type="Gene3D" id="1.10.10.60">
    <property type="entry name" value="Homeodomain-like"/>
    <property type="match status" value="1"/>
</dbReference>
<dbReference type="PANTHER" id="PTHR36968:SF8">
    <property type="entry name" value="HOMEOBOX-DDT DOMAIN PROTEIN RLT3 ISOFORM X1"/>
    <property type="match status" value="1"/>
</dbReference>
<evidence type="ECO:0000313" key="5">
    <source>
        <dbReference type="EMBL" id="SPD06049.1"/>
    </source>
</evidence>
<feature type="DNA-binding region" description="Homeobox" evidence="2">
    <location>
        <begin position="3"/>
        <end position="58"/>
    </location>
</feature>
<reference evidence="5" key="1">
    <citation type="submission" date="2018-02" db="EMBL/GenBank/DDBJ databases">
        <authorList>
            <person name="Cohen D.B."/>
            <person name="Kent A.D."/>
        </authorList>
    </citation>
    <scope>NUCLEOTIDE SEQUENCE</scope>
</reference>
<evidence type="ECO:0000256" key="1">
    <source>
        <dbReference type="ARBA" id="ARBA00004123"/>
    </source>
</evidence>
<name>A0A2N9H323_FAGSY</name>
<keyword evidence="2 3" id="KW-0371">Homeobox</keyword>
<keyword evidence="2 3" id="KW-0539">Nucleus</keyword>
<dbReference type="PANTHER" id="PTHR36968">
    <property type="entry name" value="HOMEOBOX-DDT DOMAIN PROTEIN RLT2"/>
    <property type="match status" value="1"/>
</dbReference>
<dbReference type="PROSITE" id="PS50071">
    <property type="entry name" value="HOMEOBOX_2"/>
    <property type="match status" value="1"/>
</dbReference>